<comment type="similarity">
    <text evidence="3">In the N-terminal section; belongs to the phytochrome family.</text>
</comment>
<feature type="region of interest" description="Disordered" evidence="15">
    <location>
        <begin position="451"/>
        <end position="475"/>
    </location>
</feature>
<protein>
    <recommendedName>
        <fullName evidence="13">Circadian input-output histidine kinase CikA</fullName>
        <ecNumber evidence="4">2.7.13.3</ecNumber>
    </recommendedName>
</protein>
<evidence type="ECO:0000256" key="14">
    <source>
        <dbReference type="PROSITE-ProRule" id="PRU00169"/>
    </source>
</evidence>
<dbReference type="Gene3D" id="6.10.340.10">
    <property type="match status" value="1"/>
</dbReference>
<evidence type="ECO:0000256" key="11">
    <source>
        <dbReference type="ARBA" id="ARBA00023012"/>
    </source>
</evidence>
<dbReference type="PROSITE" id="PS50109">
    <property type="entry name" value="HIS_KIN"/>
    <property type="match status" value="1"/>
</dbReference>
<dbReference type="CDD" id="cd16922">
    <property type="entry name" value="HATPase_EvgS-ArcB-TorS-like"/>
    <property type="match status" value="1"/>
</dbReference>
<evidence type="ECO:0000256" key="1">
    <source>
        <dbReference type="ARBA" id="ARBA00000085"/>
    </source>
</evidence>
<dbReference type="Pfam" id="PF00512">
    <property type="entry name" value="HisKA"/>
    <property type="match status" value="1"/>
</dbReference>
<dbReference type="SUPFAM" id="SSF55781">
    <property type="entry name" value="GAF domain-like"/>
    <property type="match status" value="1"/>
</dbReference>
<dbReference type="CDD" id="cd06225">
    <property type="entry name" value="HAMP"/>
    <property type="match status" value="1"/>
</dbReference>
<keyword evidence="5" id="KW-1003">Cell membrane</keyword>
<dbReference type="PROSITE" id="PS50110">
    <property type="entry name" value="RESPONSE_REGULATORY"/>
    <property type="match status" value="1"/>
</dbReference>
<feature type="domain" description="Histidine kinase" evidence="17">
    <location>
        <begin position="527"/>
        <end position="759"/>
    </location>
</feature>
<feature type="domain" description="HAMP" evidence="19">
    <location>
        <begin position="207"/>
        <end position="262"/>
    </location>
</feature>
<dbReference type="Gene3D" id="3.30.565.10">
    <property type="entry name" value="Histidine kinase-like ATPase, C-terminal domain"/>
    <property type="match status" value="1"/>
</dbReference>
<keyword evidence="16" id="KW-1133">Transmembrane helix</keyword>
<dbReference type="EMBL" id="QVTE01000044">
    <property type="protein sequence ID" value="RFU67405.1"/>
    <property type="molecule type" value="Genomic_DNA"/>
</dbReference>
<evidence type="ECO:0000256" key="7">
    <source>
        <dbReference type="ARBA" id="ARBA00022679"/>
    </source>
</evidence>
<keyword evidence="10" id="KW-0067">ATP-binding</keyword>
<keyword evidence="21" id="KW-1185">Reference proteome</keyword>
<dbReference type="InterPro" id="IPR036890">
    <property type="entry name" value="HATPase_C_sf"/>
</dbReference>
<dbReference type="GO" id="GO:0005524">
    <property type="term" value="F:ATP binding"/>
    <property type="evidence" value="ECO:0007669"/>
    <property type="project" value="UniProtKB-KW"/>
</dbReference>
<dbReference type="Gene3D" id="3.30.450.40">
    <property type="match status" value="1"/>
</dbReference>
<sequence>MGFKKKQILGFGLILIFFAIMLTGFIFMINDIKEKMNDIVEDRYIKASSATEIRQMLYQTDRELLNLMTGATGEGAEASIAIINQNHQTVTNDIIKLSGILNRTKSKQLIGDIEILHNSNIELSRKIIAKFQTGSTAEGFHTLRTEQNAQRQQLLGKVEEFKEYQESLMAQSFQDAQETYNNAVSFMVAVSALNLLLIALTGYWVIRSTTRSLTNITDVIQNVDFDNLTNIPRITKVTSGDEIGQIAAAFNEMAGSLETYNKKEEKFKEKIEDQNWVQTGLADIATMYQKIIDVDLLAENFISKLSPMLGATMGAFYVKTGNRDRTRFVKLASFAGEGRNAGRQEFMLGEGLIGQAALEKTTQIIDVPEDYMWVSSALGGVKPKSLLIAPVKFEDEVIAMVELASIYSFTELQLRFVSQVMDTLGIAINNVQGRMEIERLLKESQAQAEELQAQSEELQSQSEELQAQSEEMQTQSEELRMINEQLEERTREAEERSYELEKAKVDLEFQAEQLKLNSKYKSEFLANMSHELRTPLNSIVILSEMMTHPDEQLSEEHREFARVINSSGQDLLALINDILDLSKVEVGKLQVEFNETNLAELPPFLERNFLPIVNHKGIDFLIKMDEDIPGIFYTDEQRMQQIIKNLLSNAFKFTEQGSVSVNIRKADEKQISSLIETPGADNWVEVSVTDTGIGIPKDQQKLIFEAFQQVDGASMRKYGGTGLGLSICREFARLLGGCIHVESEAGEGSTFTLFIPSLPNGLPAGMEEVAAASDLLTVQSVATVQKVERESEVEKESIEDHAARSGSGRYRDKTVLIVDDDNRNIFALKQVLKQEGMKILTASNGIECLKIMEKPNDIDIVLLDIMMPEMDGYETMRQIRSSSKYEELPIVALTAKAMKGDREKCMQAGASDYISKPLNLDQLISVLRVWLSS</sequence>
<gene>
    <name evidence="20" type="ORF">D0469_15160</name>
</gene>
<evidence type="ECO:0000259" key="18">
    <source>
        <dbReference type="PROSITE" id="PS50110"/>
    </source>
</evidence>
<dbReference type="InterPro" id="IPR003661">
    <property type="entry name" value="HisK_dim/P_dom"/>
</dbReference>
<dbReference type="SMART" id="SM00065">
    <property type="entry name" value="GAF"/>
    <property type="match status" value="1"/>
</dbReference>
<dbReference type="SUPFAM" id="SSF47384">
    <property type="entry name" value="Homodimeric domain of signal transducing histidine kinase"/>
    <property type="match status" value="1"/>
</dbReference>
<evidence type="ECO:0000256" key="6">
    <source>
        <dbReference type="ARBA" id="ARBA00022553"/>
    </source>
</evidence>
<dbReference type="PANTHER" id="PTHR45339">
    <property type="entry name" value="HYBRID SIGNAL TRANSDUCTION HISTIDINE KINASE J"/>
    <property type="match status" value="1"/>
</dbReference>
<comment type="caution">
    <text evidence="20">The sequence shown here is derived from an EMBL/GenBank/DDBJ whole genome shotgun (WGS) entry which is preliminary data.</text>
</comment>
<dbReference type="InterPro" id="IPR003018">
    <property type="entry name" value="GAF"/>
</dbReference>
<dbReference type="GO" id="GO:0005886">
    <property type="term" value="C:plasma membrane"/>
    <property type="evidence" value="ECO:0007669"/>
    <property type="project" value="UniProtKB-SubCell"/>
</dbReference>
<evidence type="ECO:0000259" key="17">
    <source>
        <dbReference type="PROSITE" id="PS50109"/>
    </source>
</evidence>
<dbReference type="RefSeq" id="WP_117327570.1">
    <property type="nucleotide sequence ID" value="NZ_QVTE01000044.1"/>
</dbReference>
<dbReference type="SMART" id="SM00448">
    <property type="entry name" value="REC"/>
    <property type="match status" value="1"/>
</dbReference>
<proteinExistence type="inferred from homology"/>
<keyword evidence="11" id="KW-0902">Two-component regulatory system</keyword>
<dbReference type="PROSITE" id="PS50885">
    <property type="entry name" value="HAMP"/>
    <property type="match status" value="1"/>
</dbReference>
<evidence type="ECO:0000256" key="2">
    <source>
        <dbReference type="ARBA" id="ARBA00004651"/>
    </source>
</evidence>
<dbReference type="Pfam" id="PF00672">
    <property type="entry name" value="HAMP"/>
    <property type="match status" value="1"/>
</dbReference>
<evidence type="ECO:0000256" key="5">
    <source>
        <dbReference type="ARBA" id="ARBA00022475"/>
    </source>
</evidence>
<dbReference type="AlphaFoldDB" id="A0A372LKX7"/>
<evidence type="ECO:0000313" key="21">
    <source>
        <dbReference type="Proteomes" id="UP000264541"/>
    </source>
</evidence>
<evidence type="ECO:0000256" key="13">
    <source>
        <dbReference type="ARBA" id="ARBA00074306"/>
    </source>
</evidence>
<keyword evidence="6 14" id="KW-0597">Phosphoprotein</keyword>
<reference evidence="20 21" key="1">
    <citation type="submission" date="2018-08" db="EMBL/GenBank/DDBJ databases">
        <title>Bacillus chawlae sp. nov., Bacillus glennii sp. nov., and Bacillus saganii sp. nov. Isolated from the Vehicle Assembly Building at Kennedy Space Center where the Viking Spacecraft were Assembled.</title>
        <authorList>
            <person name="Seuylemezian A."/>
            <person name="Vaishampayan P."/>
        </authorList>
    </citation>
    <scope>NUCLEOTIDE SEQUENCE [LARGE SCALE GENOMIC DNA]</scope>
    <source>
        <strain evidence="20 21">V47-23a</strain>
    </source>
</reference>
<dbReference type="Pfam" id="PF00072">
    <property type="entry name" value="Response_reg"/>
    <property type="match status" value="1"/>
</dbReference>
<evidence type="ECO:0000256" key="4">
    <source>
        <dbReference type="ARBA" id="ARBA00012438"/>
    </source>
</evidence>
<evidence type="ECO:0000256" key="9">
    <source>
        <dbReference type="ARBA" id="ARBA00022777"/>
    </source>
</evidence>
<dbReference type="InterPro" id="IPR005467">
    <property type="entry name" value="His_kinase_dom"/>
</dbReference>
<keyword evidence="7" id="KW-0808">Transferase</keyword>
<dbReference type="FunFam" id="3.30.565.10:FF:000010">
    <property type="entry name" value="Sensor histidine kinase RcsC"/>
    <property type="match status" value="1"/>
</dbReference>
<dbReference type="PRINTS" id="PR00344">
    <property type="entry name" value="BCTRLSENSOR"/>
</dbReference>
<dbReference type="CDD" id="cd17546">
    <property type="entry name" value="REC_hyHK_CKI1_RcsC-like"/>
    <property type="match status" value="1"/>
</dbReference>
<dbReference type="InterPro" id="IPR047347">
    <property type="entry name" value="YvaQ-like_sensor"/>
</dbReference>
<dbReference type="SUPFAM" id="SSF52172">
    <property type="entry name" value="CheY-like"/>
    <property type="match status" value="1"/>
</dbReference>
<dbReference type="Pfam" id="PF02518">
    <property type="entry name" value="HATPase_c"/>
    <property type="match status" value="1"/>
</dbReference>
<dbReference type="SUPFAM" id="SSF55874">
    <property type="entry name" value="ATPase domain of HSP90 chaperone/DNA topoisomerase II/histidine kinase"/>
    <property type="match status" value="1"/>
</dbReference>
<feature type="transmembrane region" description="Helical" evidence="16">
    <location>
        <begin position="183"/>
        <end position="206"/>
    </location>
</feature>
<dbReference type="OrthoDB" id="9790669at2"/>
<evidence type="ECO:0000256" key="3">
    <source>
        <dbReference type="ARBA" id="ARBA00006402"/>
    </source>
</evidence>
<dbReference type="Pfam" id="PF13185">
    <property type="entry name" value="GAF_2"/>
    <property type="match status" value="1"/>
</dbReference>
<evidence type="ECO:0000256" key="10">
    <source>
        <dbReference type="ARBA" id="ARBA00022840"/>
    </source>
</evidence>
<dbReference type="InterPro" id="IPR029016">
    <property type="entry name" value="GAF-like_dom_sf"/>
</dbReference>
<comment type="subcellular location">
    <subcellularLocation>
        <location evidence="2">Cell membrane</location>
        <topology evidence="2">Multi-pass membrane protein</topology>
    </subcellularLocation>
</comment>
<feature type="compositionally biased region" description="Low complexity" evidence="15">
    <location>
        <begin position="451"/>
        <end position="471"/>
    </location>
</feature>
<evidence type="ECO:0000313" key="20">
    <source>
        <dbReference type="EMBL" id="RFU67405.1"/>
    </source>
</evidence>
<dbReference type="SMART" id="SM00388">
    <property type="entry name" value="HisKA"/>
    <property type="match status" value="1"/>
</dbReference>
<feature type="domain" description="Response regulatory" evidence="18">
    <location>
        <begin position="814"/>
        <end position="931"/>
    </location>
</feature>
<keyword evidence="16" id="KW-0812">Transmembrane</keyword>
<dbReference type="GO" id="GO:0000155">
    <property type="term" value="F:phosphorelay sensor kinase activity"/>
    <property type="evidence" value="ECO:0007669"/>
    <property type="project" value="InterPro"/>
</dbReference>
<keyword evidence="8" id="KW-0547">Nucleotide-binding</keyword>
<dbReference type="EC" id="2.7.13.3" evidence="4"/>
<dbReference type="Gene3D" id="3.40.50.2300">
    <property type="match status" value="1"/>
</dbReference>
<dbReference type="CDD" id="cd00082">
    <property type="entry name" value="HisKA"/>
    <property type="match status" value="1"/>
</dbReference>
<dbReference type="Gene3D" id="1.10.287.130">
    <property type="match status" value="1"/>
</dbReference>
<name>A0A372LKX7_9BACI</name>
<evidence type="ECO:0000259" key="19">
    <source>
        <dbReference type="PROSITE" id="PS50885"/>
    </source>
</evidence>
<keyword evidence="9" id="KW-0418">Kinase</keyword>
<dbReference type="Proteomes" id="UP000264541">
    <property type="component" value="Unassembled WGS sequence"/>
</dbReference>
<comment type="catalytic activity">
    <reaction evidence="1">
        <text>ATP + protein L-histidine = ADP + protein N-phospho-L-histidine.</text>
        <dbReference type="EC" id="2.7.13.3"/>
    </reaction>
</comment>
<dbReference type="InterPro" id="IPR001789">
    <property type="entry name" value="Sig_transdc_resp-reg_receiver"/>
</dbReference>
<evidence type="ECO:0000256" key="8">
    <source>
        <dbReference type="ARBA" id="ARBA00022741"/>
    </source>
</evidence>
<dbReference type="InterPro" id="IPR003594">
    <property type="entry name" value="HATPase_dom"/>
</dbReference>
<keyword evidence="12 16" id="KW-0472">Membrane</keyword>
<dbReference type="InterPro" id="IPR004358">
    <property type="entry name" value="Sig_transdc_His_kin-like_C"/>
</dbReference>
<dbReference type="SUPFAM" id="SSF158472">
    <property type="entry name" value="HAMP domain-like"/>
    <property type="match status" value="1"/>
</dbReference>
<dbReference type="CDD" id="cd19411">
    <property type="entry name" value="MCP2201-like_sensor"/>
    <property type="match status" value="1"/>
</dbReference>
<accession>A0A372LKX7</accession>
<feature type="modified residue" description="4-aspartylphosphate" evidence="14">
    <location>
        <position position="864"/>
    </location>
</feature>
<dbReference type="InterPro" id="IPR011006">
    <property type="entry name" value="CheY-like_superfamily"/>
</dbReference>
<dbReference type="Pfam" id="PF12729">
    <property type="entry name" value="4HB_MCP_1"/>
    <property type="match status" value="1"/>
</dbReference>
<dbReference type="InterPro" id="IPR003660">
    <property type="entry name" value="HAMP_dom"/>
</dbReference>
<evidence type="ECO:0000256" key="15">
    <source>
        <dbReference type="SAM" id="MobiDB-lite"/>
    </source>
</evidence>
<evidence type="ECO:0000256" key="12">
    <source>
        <dbReference type="ARBA" id="ARBA00023136"/>
    </source>
</evidence>
<dbReference type="SMART" id="SM00304">
    <property type="entry name" value="HAMP"/>
    <property type="match status" value="1"/>
</dbReference>
<dbReference type="PANTHER" id="PTHR45339:SF1">
    <property type="entry name" value="HYBRID SIGNAL TRANSDUCTION HISTIDINE KINASE J"/>
    <property type="match status" value="1"/>
</dbReference>
<feature type="transmembrane region" description="Helical" evidence="16">
    <location>
        <begin position="6"/>
        <end position="29"/>
    </location>
</feature>
<dbReference type="SMART" id="SM00387">
    <property type="entry name" value="HATPase_c"/>
    <property type="match status" value="1"/>
</dbReference>
<evidence type="ECO:0000256" key="16">
    <source>
        <dbReference type="SAM" id="Phobius"/>
    </source>
</evidence>
<dbReference type="InterPro" id="IPR024478">
    <property type="entry name" value="HlyB_4HB_MCP"/>
</dbReference>
<dbReference type="InterPro" id="IPR036097">
    <property type="entry name" value="HisK_dim/P_sf"/>
</dbReference>
<organism evidence="20 21">
    <name type="scientific">Peribacillus saganii</name>
    <dbReference type="NCBI Taxonomy" id="2303992"/>
    <lineage>
        <taxon>Bacteria</taxon>
        <taxon>Bacillati</taxon>
        <taxon>Bacillota</taxon>
        <taxon>Bacilli</taxon>
        <taxon>Bacillales</taxon>
        <taxon>Bacillaceae</taxon>
        <taxon>Peribacillus</taxon>
    </lineage>
</organism>